<evidence type="ECO:0000313" key="2">
    <source>
        <dbReference type="Proteomes" id="UP000824782"/>
    </source>
</evidence>
<dbReference type="Proteomes" id="UP000824782">
    <property type="component" value="Unassembled WGS sequence"/>
</dbReference>
<sequence length="84" mass="9892">MANSPEEAFQLYKQWNLVEEGVKDHLSKHPSPSHLQEEWSSVAYEKKRATRLIPIKFTLWLSKRGIFMTAVDMLFQFINDLDPK</sequence>
<name>A0AAV7B4L0_ENGPU</name>
<evidence type="ECO:0000313" key="1">
    <source>
        <dbReference type="EMBL" id="KAG8567545.1"/>
    </source>
</evidence>
<gene>
    <name evidence="1" type="ORF">GDO81_013670</name>
</gene>
<dbReference type="EMBL" id="WNYA01000006">
    <property type="protein sequence ID" value="KAG8567545.1"/>
    <property type="molecule type" value="Genomic_DNA"/>
</dbReference>
<dbReference type="AlphaFoldDB" id="A0AAV7B4L0"/>
<organism evidence="1 2">
    <name type="scientific">Engystomops pustulosus</name>
    <name type="common">Tungara frog</name>
    <name type="synonym">Physalaemus pustulosus</name>
    <dbReference type="NCBI Taxonomy" id="76066"/>
    <lineage>
        <taxon>Eukaryota</taxon>
        <taxon>Metazoa</taxon>
        <taxon>Chordata</taxon>
        <taxon>Craniata</taxon>
        <taxon>Vertebrata</taxon>
        <taxon>Euteleostomi</taxon>
        <taxon>Amphibia</taxon>
        <taxon>Batrachia</taxon>
        <taxon>Anura</taxon>
        <taxon>Neobatrachia</taxon>
        <taxon>Hyloidea</taxon>
        <taxon>Leptodactylidae</taxon>
        <taxon>Leiuperinae</taxon>
        <taxon>Engystomops</taxon>
    </lineage>
</organism>
<accession>A0AAV7B4L0</accession>
<reference evidence="1" key="1">
    <citation type="thesis" date="2020" institute="ProQuest LLC" country="789 East Eisenhower Parkway, Ann Arbor, MI, USA">
        <title>Comparative Genomics and Chromosome Evolution.</title>
        <authorList>
            <person name="Mudd A.B."/>
        </authorList>
    </citation>
    <scope>NUCLEOTIDE SEQUENCE</scope>
    <source>
        <strain evidence="1">237g6f4</strain>
        <tissue evidence="1">Blood</tissue>
    </source>
</reference>
<keyword evidence="2" id="KW-1185">Reference proteome</keyword>
<proteinExistence type="predicted"/>
<protein>
    <submittedName>
        <fullName evidence="1">Uncharacterized protein</fullName>
    </submittedName>
</protein>
<comment type="caution">
    <text evidence="1">The sequence shown here is derived from an EMBL/GenBank/DDBJ whole genome shotgun (WGS) entry which is preliminary data.</text>
</comment>